<keyword evidence="1" id="KW-0067">ATP-binding</keyword>
<keyword evidence="1" id="KW-0378">Hydrolase</keyword>
<dbReference type="PROSITE" id="PS51192">
    <property type="entry name" value="HELICASE_ATP_BIND_1"/>
    <property type="match status" value="1"/>
</dbReference>
<accession>A0A1E4T8I4</accession>
<dbReference type="InterPro" id="IPR006935">
    <property type="entry name" value="Helicase/UvrB_N"/>
</dbReference>
<evidence type="ECO:0000313" key="5">
    <source>
        <dbReference type="Proteomes" id="UP000094801"/>
    </source>
</evidence>
<dbReference type="PANTHER" id="PTHR47396">
    <property type="entry name" value="TYPE I RESTRICTION ENZYME ECOKI R PROTEIN"/>
    <property type="match status" value="1"/>
</dbReference>
<dbReference type="STRING" id="983967.A0A1E4T8I4"/>
<dbReference type="PANTHER" id="PTHR47396:SF1">
    <property type="entry name" value="ATP-DEPENDENT HELICASE IRC3-RELATED"/>
    <property type="match status" value="1"/>
</dbReference>
<evidence type="ECO:0000256" key="1">
    <source>
        <dbReference type="ARBA" id="ARBA00022806"/>
    </source>
</evidence>
<evidence type="ECO:0008006" key="6">
    <source>
        <dbReference type="Google" id="ProtNLM"/>
    </source>
</evidence>
<organism evidence="4 5">
    <name type="scientific">[Candida] arabinofermentans NRRL YB-2248</name>
    <dbReference type="NCBI Taxonomy" id="983967"/>
    <lineage>
        <taxon>Eukaryota</taxon>
        <taxon>Fungi</taxon>
        <taxon>Dikarya</taxon>
        <taxon>Ascomycota</taxon>
        <taxon>Saccharomycotina</taxon>
        <taxon>Pichiomycetes</taxon>
        <taxon>Pichiales</taxon>
        <taxon>Pichiaceae</taxon>
        <taxon>Ogataea</taxon>
        <taxon>Ogataea/Candida clade</taxon>
    </lineage>
</organism>
<dbReference type="GO" id="GO:0005759">
    <property type="term" value="C:mitochondrial matrix"/>
    <property type="evidence" value="ECO:0007669"/>
    <property type="project" value="TreeGrafter"/>
</dbReference>
<evidence type="ECO:0000313" key="4">
    <source>
        <dbReference type="EMBL" id="ODV88070.1"/>
    </source>
</evidence>
<name>A0A1E4T8I4_9ASCO</name>
<feature type="domain" description="Helicase C-terminal" evidence="3">
    <location>
        <begin position="289"/>
        <end position="436"/>
    </location>
</feature>
<dbReference type="GO" id="GO:0016787">
    <property type="term" value="F:hydrolase activity"/>
    <property type="evidence" value="ECO:0007669"/>
    <property type="project" value="InterPro"/>
</dbReference>
<dbReference type="InterPro" id="IPR027417">
    <property type="entry name" value="P-loop_NTPase"/>
</dbReference>
<dbReference type="OrthoDB" id="16911at2759"/>
<keyword evidence="5" id="KW-1185">Reference proteome</keyword>
<dbReference type="InterPro" id="IPR050742">
    <property type="entry name" value="Helicase_Restrict-Modif_Enz"/>
</dbReference>
<dbReference type="SMART" id="SM00487">
    <property type="entry name" value="DEXDc"/>
    <property type="match status" value="1"/>
</dbReference>
<dbReference type="Pfam" id="PF00271">
    <property type="entry name" value="Helicase_C"/>
    <property type="match status" value="1"/>
</dbReference>
<evidence type="ECO:0000259" key="2">
    <source>
        <dbReference type="PROSITE" id="PS51192"/>
    </source>
</evidence>
<dbReference type="GO" id="GO:0032042">
    <property type="term" value="P:mitochondrial DNA metabolic process"/>
    <property type="evidence" value="ECO:0007669"/>
    <property type="project" value="TreeGrafter"/>
</dbReference>
<dbReference type="GO" id="GO:0036121">
    <property type="term" value="F:double-stranded DNA helicase activity"/>
    <property type="evidence" value="ECO:0007669"/>
    <property type="project" value="TreeGrafter"/>
</dbReference>
<dbReference type="EMBL" id="KV453847">
    <property type="protein sequence ID" value="ODV88070.1"/>
    <property type="molecule type" value="Genomic_DNA"/>
</dbReference>
<sequence>MIVGRCCLLFKRSLSYSIPRLAVSSLSTTTSRTPDIIIDNHIIPTSTTDAPPFAILRDYQQECVDSCLDALNESRRIAVSLATGGGKTVIFTHLIDQLPLNSQTGGKKSLILVHRKELADQAVKSIQRFFPNYKVEMDMAKYKPSHSNDVDVIVASVPTLARSIERLQLYNPMDYKGIIIDECHHGVSNSYLKVLKHFGCDDSKTIVPVIGFSATLKRHDKLSLKKVFDQLVFHRGMEDLIKQGFLSDFTWAKVKASFKLNEVELGSNGDYKIDSLAEHVNTEQNNELVLKTYIHFQKNNNLKSSLFFCANVDHMVQLSELFRINGINAQYVTGNTLKRDRENLVNDFKNGQIPVLMNCGVFTEGTDIPNIDSIFMVRPTKSKPLLIQMLGRGLRLHENKSKCLIVDFVDASMSGIHLEATLKGQQTSDPRLKGVFPPDENNGLKKLPKESQDFEFVEYESIEGYQEMMNRTKNIKDIYEQNITAQFRQNKYPWVQLRRDCWGLRVSSICYYKIEQDSKKNIHRLTWVVKAFKGTFKFFQNNEIYSSNDLQKVFNSFEEHFTSDSDKMNLYYRNQYYGQITQRQKEFIIEKIEKVALKSKKIDHERFKNELNEHLSKLSKQDASQLIFIFTISGSKGLQIYIKNNFLNKKEARDELLL</sequence>
<dbReference type="SUPFAM" id="SSF52540">
    <property type="entry name" value="P-loop containing nucleoside triphosphate hydrolases"/>
    <property type="match status" value="1"/>
</dbReference>
<dbReference type="GO" id="GO:0070125">
    <property type="term" value="P:mitochondrial translational elongation"/>
    <property type="evidence" value="ECO:0007669"/>
    <property type="project" value="TreeGrafter"/>
</dbReference>
<protein>
    <recommendedName>
        <fullName evidence="6">ATP-dependent helicase IRC3</fullName>
    </recommendedName>
</protein>
<gene>
    <name evidence="4" type="ORF">CANARDRAFT_173932</name>
</gene>
<dbReference type="Gene3D" id="3.40.50.300">
    <property type="entry name" value="P-loop containing nucleotide triphosphate hydrolases"/>
    <property type="match status" value="2"/>
</dbReference>
<feature type="domain" description="Helicase ATP-binding" evidence="2">
    <location>
        <begin position="68"/>
        <end position="234"/>
    </location>
</feature>
<dbReference type="InterPro" id="IPR014001">
    <property type="entry name" value="Helicase_ATP-bd"/>
</dbReference>
<dbReference type="CDD" id="cd18799">
    <property type="entry name" value="SF2_C_EcoAI-like"/>
    <property type="match status" value="1"/>
</dbReference>
<dbReference type="PROSITE" id="PS51194">
    <property type="entry name" value="HELICASE_CTER"/>
    <property type="match status" value="1"/>
</dbReference>
<dbReference type="InterPro" id="IPR001650">
    <property type="entry name" value="Helicase_C-like"/>
</dbReference>
<dbReference type="GO" id="GO:0000403">
    <property type="term" value="F:Y-form DNA binding"/>
    <property type="evidence" value="ECO:0007669"/>
    <property type="project" value="TreeGrafter"/>
</dbReference>
<proteinExistence type="predicted"/>
<keyword evidence="1" id="KW-0547">Nucleotide-binding</keyword>
<keyword evidence="1" id="KW-0347">Helicase</keyword>
<dbReference type="GO" id="GO:0005524">
    <property type="term" value="F:ATP binding"/>
    <property type="evidence" value="ECO:0007669"/>
    <property type="project" value="InterPro"/>
</dbReference>
<dbReference type="AlphaFoldDB" id="A0A1E4T8I4"/>
<evidence type="ECO:0000259" key="3">
    <source>
        <dbReference type="PROSITE" id="PS51194"/>
    </source>
</evidence>
<reference evidence="5" key="1">
    <citation type="submission" date="2016-04" db="EMBL/GenBank/DDBJ databases">
        <title>Comparative genomics of biotechnologically important yeasts.</title>
        <authorList>
            <consortium name="DOE Joint Genome Institute"/>
            <person name="Riley R."/>
            <person name="Haridas S."/>
            <person name="Wolfe K.H."/>
            <person name="Lopes M.R."/>
            <person name="Hittinger C.T."/>
            <person name="Goker M."/>
            <person name="Salamov A."/>
            <person name="Wisecaver J."/>
            <person name="Long T.M."/>
            <person name="Aerts A.L."/>
            <person name="Barry K."/>
            <person name="Choi C."/>
            <person name="Clum A."/>
            <person name="Coughlan A.Y."/>
            <person name="Deshpande S."/>
            <person name="Douglass A.P."/>
            <person name="Hanson S.J."/>
            <person name="Klenk H.-P."/>
            <person name="Labutti K."/>
            <person name="Lapidus A."/>
            <person name="Lindquist E."/>
            <person name="Lipzen A."/>
            <person name="Meier-Kolthoff J.P."/>
            <person name="Ohm R.A."/>
            <person name="Otillar R.P."/>
            <person name="Pangilinan J."/>
            <person name="Peng Y."/>
            <person name="Rokas A."/>
            <person name="Rosa C.A."/>
            <person name="Scheuner C."/>
            <person name="Sibirny A.A."/>
            <person name="Slot J.C."/>
            <person name="Stielow J.B."/>
            <person name="Sun H."/>
            <person name="Kurtzman C.P."/>
            <person name="Blackwell M."/>
            <person name="Grigoriev I.V."/>
            <person name="Jeffries T.W."/>
        </authorList>
    </citation>
    <scope>NUCLEOTIDE SEQUENCE [LARGE SCALE GENOMIC DNA]</scope>
    <source>
        <strain evidence="5">NRRL YB-2248</strain>
    </source>
</reference>
<dbReference type="SMART" id="SM00490">
    <property type="entry name" value="HELICc"/>
    <property type="match status" value="1"/>
</dbReference>
<dbReference type="Pfam" id="PF04851">
    <property type="entry name" value="ResIII"/>
    <property type="match status" value="1"/>
</dbReference>
<dbReference type="GO" id="GO:0061749">
    <property type="term" value="F:forked DNA-dependent helicase activity"/>
    <property type="evidence" value="ECO:0007669"/>
    <property type="project" value="TreeGrafter"/>
</dbReference>
<dbReference type="Proteomes" id="UP000094801">
    <property type="component" value="Unassembled WGS sequence"/>
</dbReference>